<dbReference type="Gene3D" id="1.10.10.10">
    <property type="entry name" value="Winged helix-like DNA-binding domain superfamily/Winged helix DNA-binding domain"/>
    <property type="match status" value="1"/>
</dbReference>
<keyword evidence="1" id="KW-0805">Transcription regulation</keyword>
<reference evidence="6 7" key="1">
    <citation type="journal article" date="2010" name="Genome Biol. Evol.">
        <title>The sequence of a 1.8-mb bacterial linear plasmid reveals a rich evolutionary reservoir of secondary metabolic pathways.</title>
        <authorList>
            <person name="Medema M.H."/>
            <person name="Trefzer A."/>
            <person name="Kovalchuk A."/>
            <person name="van den Berg M."/>
            <person name="Mueller U."/>
            <person name="Heijne W."/>
            <person name="Wu L."/>
            <person name="Alam M.T."/>
            <person name="Ronning C.M."/>
            <person name="Nierman W.C."/>
            <person name="Bovenberg R.A.L."/>
            <person name="Breitling R."/>
            <person name="Takano E."/>
        </authorList>
    </citation>
    <scope>NUCLEOTIDE SEQUENCE [LARGE SCALE GENOMIC DNA]</scope>
    <source>
        <strain evidence="7">ATCC 27064 / DSM 738 / JCM 4710 / NBRC 13307 / NCIMB 12785 / NRRL 3585 / VKM Ac-602</strain>
        <plasmid evidence="6">pSCL4</plasmid>
    </source>
</reference>
<dbReference type="InterPro" id="IPR036388">
    <property type="entry name" value="WH-like_DNA-bd_sf"/>
</dbReference>
<evidence type="ECO:0000256" key="2">
    <source>
        <dbReference type="ARBA" id="ARBA00023125"/>
    </source>
</evidence>
<evidence type="ECO:0000313" key="6">
    <source>
        <dbReference type="EMBL" id="EFG04203.2"/>
    </source>
</evidence>
<accession>D5SJW0</accession>
<protein>
    <submittedName>
        <fullName evidence="6">ArsR family transcriptional regulator</fullName>
    </submittedName>
</protein>
<dbReference type="OrthoDB" id="3808065at2"/>
<proteinExistence type="predicted"/>
<evidence type="ECO:0000256" key="4">
    <source>
        <dbReference type="SAM" id="MobiDB-lite"/>
    </source>
</evidence>
<evidence type="ECO:0000313" key="7">
    <source>
        <dbReference type="Proteomes" id="UP000002357"/>
    </source>
</evidence>
<dbReference type="GO" id="GO:0003700">
    <property type="term" value="F:DNA-binding transcription factor activity"/>
    <property type="evidence" value="ECO:0007669"/>
    <property type="project" value="InterPro"/>
</dbReference>
<organism evidence="6 7">
    <name type="scientific">Streptomyces clavuligerus</name>
    <dbReference type="NCBI Taxonomy" id="1901"/>
    <lineage>
        <taxon>Bacteria</taxon>
        <taxon>Bacillati</taxon>
        <taxon>Actinomycetota</taxon>
        <taxon>Actinomycetes</taxon>
        <taxon>Kitasatosporales</taxon>
        <taxon>Streptomycetaceae</taxon>
        <taxon>Streptomyces</taxon>
    </lineage>
</organism>
<dbReference type="PANTHER" id="PTHR43132:SF8">
    <property type="entry name" value="HTH-TYPE TRANSCRIPTIONAL REGULATOR KMTR"/>
    <property type="match status" value="1"/>
</dbReference>
<dbReference type="CDD" id="cd00090">
    <property type="entry name" value="HTH_ARSR"/>
    <property type="match status" value="1"/>
</dbReference>
<keyword evidence="3" id="KW-0804">Transcription</keyword>
<dbReference type="InterPro" id="IPR001845">
    <property type="entry name" value="HTH_ArsR_DNA-bd_dom"/>
</dbReference>
<dbReference type="SMART" id="SM00418">
    <property type="entry name" value="HTH_ARSR"/>
    <property type="match status" value="1"/>
</dbReference>
<dbReference type="GeneID" id="93733835"/>
<dbReference type="eggNOG" id="COG0640">
    <property type="taxonomic scope" value="Bacteria"/>
</dbReference>
<dbReference type="Proteomes" id="UP000002357">
    <property type="component" value="Plasmid pSCL4"/>
</dbReference>
<keyword evidence="2" id="KW-0238">DNA-binding</keyword>
<dbReference type="PANTHER" id="PTHR43132">
    <property type="entry name" value="ARSENICAL RESISTANCE OPERON REPRESSOR ARSR-RELATED"/>
    <property type="match status" value="1"/>
</dbReference>
<sequence>MLRVYFTSDDLARVRVAVAPDPLWEISNSFQTLASGRDGAPAFSAWRRQTLHRLPPLCTALGTLLPPRGYSPDFLTPDPRGSFDLESRLDTVLSVPRAWLRADMSRLAAGSGVPLPAWGRALADGEPGALRRLAATLRAYHQHALAPIWAQVRAQVDADRAVRARDALEGGTEGLLKGFTPVLRWRPPVLEADYPVEREVRLNGRGLLLQPSYFCARAPVTLADSERTPVLVYPLQHAPGVPTPGGTGPPVSLGVLIGRTRAAVLGAVVSGCTTGELAGRLGVSSPAASQHTAVLREAGLLVSVRHGRSVLHTITPAGLALLLGGTGTGTGRGAAGARGAPGTPGARGFPGASGPSPQG</sequence>
<feature type="region of interest" description="Disordered" evidence="4">
    <location>
        <begin position="331"/>
        <end position="359"/>
    </location>
</feature>
<dbReference type="InterPro" id="IPR011991">
    <property type="entry name" value="ArsR-like_HTH"/>
</dbReference>
<evidence type="ECO:0000256" key="1">
    <source>
        <dbReference type="ARBA" id="ARBA00023015"/>
    </source>
</evidence>
<dbReference type="AlphaFoldDB" id="D5SJW0"/>
<evidence type="ECO:0000259" key="5">
    <source>
        <dbReference type="SMART" id="SM00418"/>
    </source>
</evidence>
<dbReference type="GO" id="GO:0003677">
    <property type="term" value="F:DNA binding"/>
    <property type="evidence" value="ECO:0007669"/>
    <property type="project" value="UniProtKB-KW"/>
</dbReference>
<dbReference type="RefSeq" id="WP_003963258.1">
    <property type="nucleotide sequence ID" value="NZ_CM000914.1"/>
</dbReference>
<keyword evidence="6" id="KW-0614">Plasmid</keyword>
<dbReference type="InterPro" id="IPR036390">
    <property type="entry name" value="WH_DNA-bd_sf"/>
</dbReference>
<dbReference type="SUPFAM" id="SSF46785">
    <property type="entry name" value="Winged helix' DNA-binding domain"/>
    <property type="match status" value="1"/>
</dbReference>
<geneLocation type="plasmid" evidence="6 7">
    <name>pSCL4</name>
</geneLocation>
<dbReference type="EMBL" id="CM000914">
    <property type="protein sequence ID" value="EFG04203.2"/>
    <property type="molecule type" value="Genomic_DNA"/>
</dbReference>
<dbReference type="KEGG" id="sclf:BB341_27825"/>
<evidence type="ECO:0000256" key="3">
    <source>
        <dbReference type="ARBA" id="ARBA00023163"/>
    </source>
</evidence>
<dbReference type="InterPro" id="IPR051011">
    <property type="entry name" value="Metal_resp_trans_reg"/>
</dbReference>
<feature type="compositionally biased region" description="Low complexity" evidence="4">
    <location>
        <begin position="337"/>
        <end position="352"/>
    </location>
</feature>
<keyword evidence="7" id="KW-1185">Reference proteome</keyword>
<name>D5SJW0_STRCL</name>
<gene>
    <name evidence="6" type="ORF">SCLAV_p0716</name>
</gene>
<feature type="domain" description="HTH arsR-type" evidence="5">
    <location>
        <begin position="251"/>
        <end position="328"/>
    </location>
</feature>